<accession>A0AAD9AW09</accession>
<sequence length="177" mass="18578">MTNTTKLATIVRSKPNSGRQAGKQAPEADGNQHRHHLSTNFSFALQDSGWASVVRFPDTMASLTCPSSTFSLHGHTDASFALAAAAALLHTTTASMTSPRLALSSSHTHNGPGHSPLFRKRKRRTAHGAPVGRLPSSSYRGISALALRLQTCSVTAPSEAVQDADEPASAHTNVSAA</sequence>
<reference evidence="2" key="1">
    <citation type="submission" date="2023-01" db="EMBL/GenBank/DDBJ databases">
        <title>Colletotrichum chrysophilum M932 genome sequence.</title>
        <authorList>
            <person name="Baroncelli R."/>
        </authorList>
    </citation>
    <scope>NUCLEOTIDE SEQUENCE</scope>
    <source>
        <strain evidence="2">M932</strain>
    </source>
</reference>
<evidence type="ECO:0000313" key="3">
    <source>
        <dbReference type="Proteomes" id="UP001243330"/>
    </source>
</evidence>
<name>A0AAD9AW09_9PEZI</name>
<feature type="region of interest" description="Disordered" evidence="1">
    <location>
        <begin position="1"/>
        <end position="34"/>
    </location>
</feature>
<organism evidence="2 3">
    <name type="scientific">Colletotrichum chrysophilum</name>
    <dbReference type="NCBI Taxonomy" id="1836956"/>
    <lineage>
        <taxon>Eukaryota</taxon>
        <taxon>Fungi</taxon>
        <taxon>Dikarya</taxon>
        <taxon>Ascomycota</taxon>
        <taxon>Pezizomycotina</taxon>
        <taxon>Sordariomycetes</taxon>
        <taxon>Hypocreomycetidae</taxon>
        <taxon>Glomerellales</taxon>
        <taxon>Glomerellaceae</taxon>
        <taxon>Colletotrichum</taxon>
        <taxon>Colletotrichum gloeosporioides species complex</taxon>
    </lineage>
</organism>
<feature type="region of interest" description="Disordered" evidence="1">
    <location>
        <begin position="156"/>
        <end position="177"/>
    </location>
</feature>
<comment type="caution">
    <text evidence="2">The sequence shown here is derived from an EMBL/GenBank/DDBJ whole genome shotgun (WGS) entry which is preliminary data.</text>
</comment>
<dbReference type="AlphaFoldDB" id="A0AAD9AW09"/>
<feature type="region of interest" description="Disordered" evidence="1">
    <location>
        <begin position="102"/>
        <end position="133"/>
    </location>
</feature>
<feature type="compositionally biased region" description="Basic residues" evidence="1">
    <location>
        <begin position="117"/>
        <end position="126"/>
    </location>
</feature>
<evidence type="ECO:0000313" key="2">
    <source>
        <dbReference type="EMBL" id="KAK1854862.1"/>
    </source>
</evidence>
<dbReference type="EMBL" id="JAQOWY010000030">
    <property type="protein sequence ID" value="KAK1854862.1"/>
    <property type="molecule type" value="Genomic_DNA"/>
</dbReference>
<gene>
    <name evidence="2" type="ORF">CCHR01_02542</name>
</gene>
<keyword evidence="3" id="KW-1185">Reference proteome</keyword>
<protein>
    <submittedName>
        <fullName evidence="2">Uncharacterized protein</fullName>
    </submittedName>
</protein>
<dbReference type="Proteomes" id="UP001243330">
    <property type="component" value="Unassembled WGS sequence"/>
</dbReference>
<proteinExistence type="predicted"/>
<evidence type="ECO:0000256" key="1">
    <source>
        <dbReference type="SAM" id="MobiDB-lite"/>
    </source>
</evidence>